<feature type="region of interest" description="Disordered" evidence="1">
    <location>
        <begin position="1"/>
        <end position="47"/>
    </location>
</feature>
<dbReference type="EMBL" id="NHOQ01002911">
    <property type="protein sequence ID" value="PWA13911.1"/>
    <property type="molecule type" value="Genomic_DNA"/>
</dbReference>
<evidence type="ECO:0000313" key="3">
    <source>
        <dbReference type="EMBL" id="PWA13911.1"/>
    </source>
</evidence>
<dbReference type="Proteomes" id="UP000250572">
    <property type="component" value="Unassembled WGS sequence"/>
</dbReference>
<comment type="caution">
    <text evidence="3">The sequence shown here is derived from an EMBL/GenBank/DDBJ whole genome shotgun (WGS) entry which is preliminary data.</text>
</comment>
<feature type="transmembrane region" description="Helical" evidence="2">
    <location>
        <begin position="176"/>
        <end position="198"/>
    </location>
</feature>
<feature type="region of interest" description="Disordered" evidence="1">
    <location>
        <begin position="334"/>
        <end position="359"/>
    </location>
</feature>
<feature type="transmembrane region" description="Helical" evidence="2">
    <location>
        <begin position="133"/>
        <end position="156"/>
    </location>
</feature>
<reference evidence="3 4" key="1">
    <citation type="journal article" date="2018" name="G3 (Bethesda)">
        <title>A High-Quality Reference Genome for the Invasive Mosquitofish Gambusia affinis Using a Chicago Library.</title>
        <authorList>
            <person name="Hoffberg S.L."/>
            <person name="Troendle N.J."/>
            <person name="Glenn T.C."/>
            <person name="Mahmud O."/>
            <person name="Louha S."/>
            <person name="Chalopin D."/>
            <person name="Bennetzen J.L."/>
            <person name="Mauricio R."/>
        </authorList>
    </citation>
    <scope>NUCLEOTIDE SEQUENCE [LARGE SCALE GENOMIC DNA]</scope>
    <source>
        <strain evidence="3">NE01/NJP1002.9</strain>
        <tissue evidence="3">Muscle</tissue>
    </source>
</reference>
<proteinExistence type="predicted"/>
<feature type="transmembrane region" description="Helical" evidence="2">
    <location>
        <begin position="254"/>
        <end position="272"/>
    </location>
</feature>
<feature type="compositionally biased region" description="Basic and acidic residues" evidence="1">
    <location>
        <begin position="347"/>
        <end position="356"/>
    </location>
</feature>
<evidence type="ECO:0000313" key="4">
    <source>
        <dbReference type="Proteomes" id="UP000250572"/>
    </source>
</evidence>
<feature type="transmembrane region" description="Helical" evidence="2">
    <location>
        <begin position="278"/>
        <end position="302"/>
    </location>
</feature>
<feature type="transmembrane region" description="Helical" evidence="2">
    <location>
        <begin position="210"/>
        <end position="233"/>
    </location>
</feature>
<dbReference type="SUPFAM" id="SSF81321">
    <property type="entry name" value="Family A G protein-coupled receptor-like"/>
    <property type="match status" value="1"/>
</dbReference>
<feature type="compositionally biased region" description="Basic and acidic residues" evidence="1">
    <location>
        <begin position="1"/>
        <end position="21"/>
    </location>
</feature>
<keyword evidence="4" id="KW-1185">Reference proteome</keyword>
<keyword evidence="2" id="KW-1133">Transmembrane helix</keyword>
<evidence type="ECO:0000256" key="2">
    <source>
        <dbReference type="SAM" id="Phobius"/>
    </source>
</evidence>
<evidence type="ECO:0000256" key="1">
    <source>
        <dbReference type="SAM" id="MobiDB-lite"/>
    </source>
</evidence>
<protein>
    <recommendedName>
        <fullName evidence="5">G-protein coupled receptors family 1 profile domain-containing protein</fullName>
    </recommendedName>
</protein>
<accession>A0A315UQZ0</accession>
<sequence>MEDEHREREVKTHVDDDEQKKHGGGRSGAEANQVLRREQVGDGVEDSQEVLHAGEVLEESLSIPGERKQNRPHFDCAYLSAVESSEGDHAPGDTNDLHGDHVVDMLGNSSPNSSQLLFPKMSYSDCVMTRPSVFIYTTFIVVNVVLLFPLFVLILYHGVQQWWKNSSATVGHSDCFTCHLVVMELIGVCGCVISFGGICSGKITVVKVGTILFSFTWLGEGLFLILTCVEHYLAVVHPIDYLNMKNKRGIKIRNVVLVCVWLLCLVGLSLAVKDYYVLIDSGIVILTITTVPYCSISALRVLTQAGPGQSGRDRVDQSKQRAFYTIASHGYRLPHTGQNKTQQRRTLRPDHGRRCDSGSGRKLLKQEAAAGTEETPVVYNSADLEVF</sequence>
<keyword evidence="2" id="KW-0812">Transmembrane</keyword>
<dbReference type="AlphaFoldDB" id="A0A315UQZ0"/>
<gene>
    <name evidence="3" type="ORF">CCH79_00018529</name>
</gene>
<organism evidence="3 4">
    <name type="scientific">Gambusia affinis</name>
    <name type="common">Western mosquitofish</name>
    <name type="synonym">Heterandria affinis</name>
    <dbReference type="NCBI Taxonomy" id="33528"/>
    <lineage>
        <taxon>Eukaryota</taxon>
        <taxon>Metazoa</taxon>
        <taxon>Chordata</taxon>
        <taxon>Craniata</taxon>
        <taxon>Vertebrata</taxon>
        <taxon>Euteleostomi</taxon>
        <taxon>Actinopterygii</taxon>
        <taxon>Neopterygii</taxon>
        <taxon>Teleostei</taxon>
        <taxon>Neoteleostei</taxon>
        <taxon>Acanthomorphata</taxon>
        <taxon>Ovalentaria</taxon>
        <taxon>Atherinomorphae</taxon>
        <taxon>Cyprinodontiformes</taxon>
        <taxon>Poeciliidae</taxon>
        <taxon>Poeciliinae</taxon>
        <taxon>Gambusia</taxon>
    </lineage>
</organism>
<evidence type="ECO:0008006" key="5">
    <source>
        <dbReference type="Google" id="ProtNLM"/>
    </source>
</evidence>
<name>A0A315UQZ0_GAMAF</name>
<keyword evidence="2" id="KW-0472">Membrane</keyword>